<feature type="compositionally biased region" description="Low complexity" evidence="1">
    <location>
        <begin position="277"/>
        <end position="287"/>
    </location>
</feature>
<proteinExistence type="predicted"/>
<feature type="region of interest" description="Disordered" evidence="1">
    <location>
        <begin position="60"/>
        <end position="417"/>
    </location>
</feature>
<feature type="compositionally biased region" description="Basic residues" evidence="1">
    <location>
        <begin position="154"/>
        <end position="189"/>
    </location>
</feature>
<dbReference type="EMBL" id="CADCWM010001016">
    <property type="protein sequence ID" value="CAA9586979.1"/>
    <property type="molecule type" value="Genomic_DNA"/>
</dbReference>
<accession>A0A6J4VWC3</accession>
<evidence type="ECO:0000256" key="1">
    <source>
        <dbReference type="SAM" id="MobiDB-lite"/>
    </source>
</evidence>
<feature type="compositionally biased region" description="Basic and acidic residues" evidence="1">
    <location>
        <begin position="359"/>
        <end position="368"/>
    </location>
</feature>
<dbReference type="GO" id="GO:0016757">
    <property type="term" value="F:glycosyltransferase activity"/>
    <property type="evidence" value="ECO:0007669"/>
    <property type="project" value="UniProtKB-KW"/>
</dbReference>
<evidence type="ECO:0000313" key="2">
    <source>
        <dbReference type="EMBL" id="CAA9586979.1"/>
    </source>
</evidence>
<dbReference type="EC" id="2.4.1.-" evidence="2"/>
<dbReference type="AlphaFoldDB" id="A0A6J4VWC3"/>
<name>A0A6J4VWC3_9BACT</name>
<sequence>ADLVLPTLCGGHDRAVHRGAGGPRRGARARGPCRPAGPPEAAARRGRAWRAAAPVPLCAGIAAPPGVGLRRGAGRRRGDQASRPRRGASGAGGVGCHGGRARTPRAPRSPGGALGHPEWSAPRDGRARRAPPAGGQPARLGCLSSRAACPDRPRRPRRFSCRRRGYGVQPRPRHARSCPRLAGRAHGHHPLWGGHRALPSARAGRARARGRAAPPWPGGGRTPRPGRRPAGPQEGPRRRHRRLRQPPTHNPQSTIHACPLRLRRSPGCVGGAGHAPGPGRARPLHGAGRARRDAGSLRRRRSLSPPVGPRPRRQCRRPAEHAPRGDGERAADRRLARRRRADRDRRRRRRDAGAGGGRDGAERGDWRCPHQPGPRRRTRAGGAGAGGARPHLAPGRPPSPCRLRVGHRASRRSARTR</sequence>
<feature type="region of interest" description="Disordered" evidence="1">
    <location>
        <begin position="12"/>
        <end position="47"/>
    </location>
</feature>
<feature type="compositionally biased region" description="Gly residues" evidence="1">
    <location>
        <begin position="89"/>
        <end position="98"/>
    </location>
</feature>
<protein>
    <submittedName>
        <fullName evidence="2">Glycosyltransferase</fullName>
        <ecNumber evidence="2">2.4.1.-</ecNumber>
    </submittedName>
</protein>
<gene>
    <name evidence="2" type="ORF">AVDCRST_MAG88-4101</name>
</gene>
<feature type="compositionally biased region" description="Basic and acidic residues" evidence="1">
    <location>
        <begin position="317"/>
        <end position="334"/>
    </location>
</feature>
<keyword evidence="2" id="KW-0808">Transferase</keyword>
<keyword evidence="2" id="KW-0328">Glycosyltransferase</keyword>
<feature type="compositionally biased region" description="Low complexity" evidence="1">
    <location>
        <begin position="130"/>
        <end position="150"/>
    </location>
</feature>
<feature type="non-terminal residue" evidence="2">
    <location>
        <position position="417"/>
    </location>
</feature>
<feature type="non-terminal residue" evidence="2">
    <location>
        <position position="1"/>
    </location>
</feature>
<organism evidence="2">
    <name type="scientific">uncultured Thermomicrobiales bacterium</name>
    <dbReference type="NCBI Taxonomy" id="1645740"/>
    <lineage>
        <taxon>Bacteria</taxon>
        <taxon>Pseudomonadati</taxon>
        <taxon>Thermomicrobiota</taxon>
        <taxon>Thermomicrobia</taxon>
        <taxon>Thermomicrobiales</taxon>
        <taxon>environmental samples</taxon>
    </lineage>
</organism>
<reference evidence="2" key="1">
    <citation type="submission" date="2020-02" db="EMBL/GenBank/DDBJ databases">
        <authorList>
            <person name="Meier V. D."/>
        </authorList>
    </citation>
    <scope>NUCLEOTIDE SEQUENCE</scope>
    <source>
        <strain evidence="2">AVDCRST_MAG88</strain>
    </source>
</reference>
<feature type="compositionally biased region" description="Basic residues" evidence="1">
    <location>
        <begin position="335"/>
        <end position="350"/>
    </location>
</feature>
<feature type="compositionally biased region" description="Basic residues" evidence="1">
    <location>
        <begin position="404"/>
        <end position="417"/>
    </location>
</feature>